<proteinExistence type="inferred from homology"/>
<keyword evidence="6" id="KW-0564">Palmitate</keyword>
<feature type="domain" description="Spore germination GerAC-like C-terminal" evidence="8">
    <location>
        <begin position="200"/>
        <end position="375"/>
    </location>
</feature>
<keyword evidence="4" id="KW-0732">Signal</keyword>
<evidence type="ECO:0000256" key="5">
    <source>
        <dbReference type="ARBA" id="ARBA00023136"/>
    </source>
</evidence>
<dbReference type="InterPro" id="IPR038501">
    <property type="entry name" value="Spore_GerAC_C_sf"/>
</dbReference>
<evidence type="ECO:0000256" key="7">
    <source>
        <dbReference type="ARBA" id="ARBA00023288"/>
    </source>
</evidence>
<organism evidence="10 11">
    <name type="scientific">Virgibacillus xinjiangensis</name>
    <dbReference type="NCBI Taxonomy" id="393090"/>
    <lineage>
        <taxon>Bacteria</taxon>
        <taxon>Bacillati</taxon>
        <taxon>Bacillota</taxon>
        <taxon>Bacilli</taxon>
        <taxon>Bacillales</taxon>
        <taxon>Bacillaceae</taxon>
        <taxon>Virgibacillus</taxon>
    </lineage>
</organism>
<comment type="similarity">
    <text evidence="2">Belongs to the GerABKC lipoprotein family.</text>
</comment>
<reference evidence="11" key="1">
    <citation type="journal article" date="2019" name="Int. J. Syst. Evol. Microbiol.">
        <title>The Global Catalogue of Microorganisms (GCM) 10K type strain sequencing project: providing services to taxonomists for standard genome sequencing and annotation.</title>
        <authorList>
            <consortium name="The Broad Institute Genomics Platform"/>
            <consortium name="The Broad Institute Genome Sequencing Center for Infectious Disease"/>
            <person name="Wu L."/>
            <person name="Ma J."/>
        </authorList>
    </citation>
    <scope>NUCLEOTIDE SEQUENCE [LARGE SCALE GENOMIC DNA]</scope>
    <source>
        <strain evidence="11">KCTC 13128</strain>
    </source>
</reference>
<keyword evidence="7" id="KW-0449">Lipoprotein</keyword>
<dbReference type="EMBL" id="JBHRSA010000005">
    <property type="protein sequence ID" value="MFC3039201.1"/>
    <property type="molecule type" value="Genomic_DNA"/>
</dbReference>
<keyword evidence="11" id="KW-1185">Reference proteome</keyword>
<dbReference type="NCBIfam" id="TIGR02887">
    <property type="entry name" value="spore_ger_x_C"/>
    <property type="match status" value="1"/>
</dbReference>
<evidence type="ECO:0000256" key="3">
    <source>
        <dbReference type="ARBA" id="ARBA00022544"/>
    </source>
</evidence>
<dbReference type="RefSeq" id="WP_390268162.1">
    <property type="nucleotide sequence ID" value="NZ_JBHRSA010000005.1"/>
</dbReference>
<evidence type="ECO:0000259" key="9">
    <source>
        <dbReference type="Pfam" id="PF25198"/>
    </source>
</evidence>
<dbReference type="PANTHER" id="PTHR35789">
    <property type="entry name" value="SPORE GERMINATION PROTEIN B3"/>
    <property type="match status" value="1"/>
</dbReference>
<evidence type="ECO:0000256" key="4">
    <source>
        <dbReference type="ARBA" id="ARBA00022729"/>
    </source>
</evidence>
<dbReference type="InterPro" id="IPR057336">
    <property type="entry name" value="GerAC_N"/>
</dbReference>
<evidence type="ECO:0000313" key="10">
    <source>
        <dbReference type="EMBL" id="MFC3039201.1"/>
    </source>
</evidence>
<dbReference type="InterPro" id="IPR046953">
    <property type="entry name" value="Spore_GerAC-like_C"/>
</dbReference>
<feature type="domain" description="Spore germination protein N-terminal" evidence="9">
    <location>
        <begin position="22"/>
        <end position="189"/>
    </location>
</feature>
<evidence type="ECO:0000256" key="1">
    <source>
        <dbReference type="ARBA" id="ARBA00004635"/>
    </source>
</evidence>
<accession>A0ABV7CS06</accession>
<evidence type="ECO:0000259" key="8">
    <source>
        <dbReference type="Pfam" id="PF05504"/>
    </source>
</evidence>
<comment type="caution">
    <text evidence="10">The sequence shown here is derived from an EMBL/GenBank/DDBJ whole genome shotgun (WGS) entry which is preliminary data.</text>
</comment>
<name>A0ABV7CS06_9BACI</name>
<dbReference type="Proteomes" id="UP001595279">
    <property type="component" value="Unassembled WGS sequence"/>
</dbReference>
<evidence type="ECO:0000313" key="11">
    <source>
        <dbReference type="Proteomes" id="UP001595279"/>
    </source>
</evidence>
<keyword evidence="3" id="KW-0309">Germination</keyword>
<keyword evidence="5" id="KW-0472">Membrane</keyword>
<dbReference type="Gene3D" id="3.30.300.210">
    <property type="entry name" value="Nutrient germinant receptor protein C, domain 3"/>
    <property type="match status" value="1"/>
</dbReference>
<comment type="subcellular location">
    <subcellularLocation>
        <location evidence="1">Membrane</location>
        <topology evidence="1">Lipid-anchor</topology>
    </subcellularLocation>
</comment>
<evidence type="ECO:0000256" key="2">
    <source>
        <dbReference type="ARBA" id="ARBA00007886"/>
    </source>
</evidence>
<dbReference type="PANTHER" id="PTHR35789:SF1">
    <property type="entry name" value="SPORE GERMINATION PROTEIN B3"/>
    <property type="match status" value="1"/>
</dbReference>
<gene>
    <name evidence="10" type="ORF">ACFOGI_02930</name>
</gene>
<dbReference type="PROSITE" id="PS51257">
    <property type="entry name" value="PROKAR_LIPOPROTEIN"/>
    <property type="match status" value="1"/>
</dbReference>
<dbReference type="InterPro" id="IPR008844">
    <property type="entry name" value="Spore_GerAC-like"/>
</dbReference>
<sequence>MPAKRALLLLIIFILLTACTPSREIERLGIIHTVGIDVMDDSEQIETTMVIFQFDDQAETLTKNISGQGKTVRGARNDAGSQSAYHLAAGQLQLQLFGKEAAEQGILPYLNMLVRDANVPDTVFLAVTNQKTKEMLDTGRELTEISIGQFLHRLIEQKKIEHKIPRSDLQVFSRTHFEPGQDPWLPVFDIEEKLPAIISMGVFQDDRYVGEISLKEAFYLNLFLSRIPPTPLELSLPREPFKDYMPGTGSEEDIEKLDVKIQLKGNTKTKLVDKEKLHYKVDVKVQFRLDEFSEVVVVKDEKVAELFEQEIAKKMEEEYGSLLKKLQDMQSDPFGFGTYYRIQKKDGEMTSDEWRELYPDISVDFHVDAELIHYGTIQ</sequence>
<dbReference type="Pfam" id="PF05504">
    <property type="entry name" value="Spore_GerAC"/>
    <property type="match status" value="1"/>
</dbReference>
<evidence type="ECO:0000256" key="6">
    <source>
        <dbReference type="ARBA" id="ARBA00023139"/>
    </source>
</evidence>
<dbReference type="Pfam" id="PF25198">
    <property type="entry name" value="Spore_GerAC_N"/>
    <property type="match status" value="1"/>
</dbReference>
<protein>
    <submittedName>
        <fullName evidence="10">Ger(X)C family spore germination protein</fullName>
    </submittedName>
</protein>